<dbReference type="PANTHER" id="PTHR41247:SF1">
    <property type="entry name" value="HTH-TYPE TRANSCRIPTIONAL REPRESSOR YCNK"/>
    <property type="match status" value="1"/>
</dbReference>
<dbReference type="SUPFAM" id="SSF160387">
    <property type="entry name" value="NosL/MerB-like"/>
    <property type="match status" value="1"/>
</dbReference>
<organism evidence="2 3">
    <name type="scientific">Thioclava sediminum</name>
    <dbReference type="NCBI Taxonomy" id="1915319"/>
    <lineage>
        <taxon>Bacteria</taxon>
        <taxon>Pseudomonadati</taxon>
        <taxon>Pseudomonadota</taxon>
        <taxon>Alphaproteobacteria</taxon>
        <taxon>Rhodobacterales</taxon>
        <taxon>Paracoccaceae</taxon>
        <taxon>Thioclava</taxon>
    </lineage>
</organism>
<feature type="chain" id="PRO_5047387145" evidence="1">
    <location>
        <begin position="22"/>
        <end position="167"/>
    </location>
</feature>
<dbReference type="PANTHER" id="PTHR41247">
    <property type="entry name" value="HTH-TYPE TRANSCRIPTIONAL REPRESSOR YCNK"/>
    <property type="match status" value="1"/>
</dbReference>
<feature type="signal peptide" evidence="1">
    <location>
        <begin position="1"/>
        <end position="21"/>
    </location>
</feature>
<evidence type="ECO:0000256" key="1">
    <source>
        <dbReference type="SAM" id="SignalP"/>
    </source>
</evidence>
<evidence type="ECO:0000313" key="2">
    <source>
        <dbReference type="EMBL" id="OOY26185.1"/>
    </source>
</evidence>
<reference evidence="2 3" key="1">
    <citation type="submission" date="2016-11" db="EMBL/GenBank/DDBJ databases">
        <title>A multilocus sequence analysis scheme for characterization of bacteria in the genus Thioclava.</title>
        <authorList>
            <person name="Liu Y."/>
            <person name="Shao Z."/>
        </authorList>
    </citation>
    <scope>NUCLEOTIDE SEQUENCE [LARGE SCALE GENOMIC DNA]</scope>
    <source>
        <strain evidence="2 3">TAW-CT134</strain>
    </source>
</reference>
<protein>
    <submittedName>
        <fullName evidence="2">Nitrous oxide reductase accessory protein NosL</fullName>
    </submittedName>
</protein>
<dbReference type="Proteomes" id="UP000190787">
    <property type="component" value="Unassembled WGS sequence"/>
</dbReference>
<keyword evidence="1" id="KW-0732">Signal</keyword>
<name>A0ABX3N2I7_9RHOB</name>
<dbReference type="Pfam" id="PF05573">
    <property type="entry name" value="NosL"/>
    <property type="match status" value="1"/>
</dbReference>
<accession>A0ABX3N2I7</accession>
<keyword evidence="3" id="KW-1185">Reference proteome</keyword>
<dbReference type="Gene3D" id="3.30.70.2050">
    <property type="match status" value="1"/>
</dbReference>
<sequence length="167" mass="18237">MLKRAAGLAATLSLGPGLSVARADAPTLDLPPPGPGDTCPVCGMFVYKYPEWVTTVLYADGYADHFDGAKDYFKYMFDMEKYALGRKADQITGMGVTEYYGLKLIDAREALYVVGSDVLGPMGHELVPLMNAVDAQDFMRDHKGQKLLRHDEVSPELLDALDQGGPF</sequence>
<dbReference type="InterPro" id="IPR008719">
    <property type="entry name" value="N2O_reductase_NosL"/>
</dbReference>
<comment type="caution">
    <text evidence="2">The sequence shown here is derived from an EMBL/GenBank/DDBJ whole genome shotgun (WGS) entry which is preliminary data.</text>
</comment>
<proteinExistence type="predicted"/>
<dbReference type="EMBL" id="MPZV01000001">
    <property type="protein sequence ID" value="OOY26185.1"/>
    <property type="molecule type" value="Genomic_DNA"/>
</dbReference>
<gene>
    <name evidence="2" type="ORF">BMI91_00855</name>
</gene>
<evidence type="ECO:0000313" key="3">
    <source>
        <dbReference type="Proteomes" id="UP000190787"/>
    </source>
</evidence>